<dbReference type="NCBIfam" id="NF008230">
    <property type="entry name" value="PRK10997.1"/>
    <property type="match status" value="1"/>
</dbReference>
<dbReference type="InterPro" id="IPR008912">
    <property type="entry name" value="Uncharacterised_CoxE"/>
</dbReference>
<comment type="subcellular location">
    <subcellularLocation>
        <location evidence="1">Cytoplasm</location>
    </subcellularLocation>
</comment>
<dbReference type="Gene3D" id="3.40.50.410">
    <property type="entry name" value="von Willebrand factor, type A domain"/>
    <property type="match status" value="1"/>
</dbReference>
<dbReference type="PANTHER" id="PTHR36846">
    <property type="entry name" value="PROTEIN VIAA"/>
    <property type="match status" value="1"/>
</dbReference>
<keyword evidence="3" id="KW-1185">Reference proteome</keyword>
<organism evidence="2 3">
    <name type="scientific">Symbiopectobacterium purcellii</name>
    <dbReference type="NCBI Taxonomy" id="2871826"/>
    <lineage>
        <taxon>Bacteria</taxon>
        <taxon>Pseudomonadati</taxon>
        <taxon>Pseudomonadota</taxon>
        <taxon>Gammaproteobacteria</taxon>
        <taxon>Enterobacterales</taxon>
        <taxon>Enterobacteriaceae</taxon>
    </lineage>
</organism>
<keyword evidence="1" id="KW-0143">Chaperone</keyword>
<dbReference type="RefSeq" id="WP_222158949.1">
    <property type="nucleotide sequence ID" value="NZ_CP081864.1"/>
</dbReference>
<evidence type="ECO:0000256" key="1">
    <source>
        <dbReference type="HAMAP-Rule" id="MF_01626"/>
    </source>
</evidence>
<dbReference type="SUPFAM" id="SSF53300">
    <property type="entry name" value="vWA-like"/>
    <property type="match status" value="1"/>
</dbReference>
<name>A0ABX9ALJ9_9ENTR</name>
<dbReference type="PANTHER" id="PTHR36846:SF1">
    <property type="entry name" value="PROTEIN VIAA"/>
    <property type="match status" value="1"/>
</dbReference>
<gene>
    <name evidence="1 2" type="primary">viaA</name>
    <name evidence="2" type="ORF">K6K13_22675</name>
</gene>
<comment type="function">
    <text evidence="1">Component of the RavA-ViaA chaperone complex, which may act on the membrane to optimize the function of some of the respiratory chains. ViaA stimulates the ATPase activity of RavA.</text>
</comment>
<evidence type="ECO:0000313" key="2">
    <source>
        <dbReference type="EMBL" id="QZN95877.1"/>
    </source>
</evidence>
<comment type="subunit">
    <text evidence="1">Homodimer. Interacts with RavA.</text>
</comment>
<dbReference type="CDD" id="cd01462">
    <property type="entry name" value="VWA_YIEM_type"/>
    <property type="match status" value="1"/>
</dbReference>
<evidence type="ECO:0000313" key="3">
    <source>
        <dbReference type="Proteomes" id="UP000825886"/>
    </source>
</evidence>
<dbReference type="InterPro" id="IPR023481">
    <property type="entry name" value="Uncharacterised_ViaA"/>
</dbReference>
<sequence>MLTLESLEMLLSIDENELLDDLVLALLATPQLAVFLEQHPRMKAALLHDLPEWKASLKQRLRATVAPADLEREFTCYQNTQTVDTLTFQSRIPRIVNTLQTVDSPFLSQANKLIAQTEPTLGQRFSNAFHALFLQRWKMSLSLQTVSLHHQLMEAEKEILLDELQQRLTLTGKLEAVLAENETAAGRLWDLSAGKLIKTELQTLINFCDFLQKQPSLQRLAERLGRSRETKSIIATEAPREAFRVMVREPDTVPEQVDGIHQSDDILRLLPAELAAMGIKELEYEFYRRLLERRLLTYRLQGENWHEKVIERPVSHQQNEQQPRGPFIVCVDTSGSMGGFNERCAKAFCLALMRVALADNRRCYIMLFATDIVRYELTAVTGIEQATRFLGQSFRGGTNMAACMSALLDKLEDDVWHDADAVMISDFIAQRLPEETVQRVRQRQQQHHHRFHAVAMSQHGKPGILHIFDHIWHVDTGLKGRLLRRLRHA</sequence>
<dbReference type="InterPro" id="IPR036465">
    <property type="entry name" value="vWFA_dom_sf"/>
</dbReference>
<reference evidence="2 3" key="1">
    <citation type="submission" date="2021-08" db="EMBL/GenBank/DDBJ databases">
        <title>Culture and genomic analysis of Symbiopectobacterium purcellii sp. nov. gen. nov., isolated from the leafhopper Empoasca decipiens.</title>
        <authorList>
            <person name="Nadal-Jimenez P."/>
            <person name="Siozios S."/>
            <person name="Halliday N."/>
            <person name="Camara M."/>
            <person name="Hurst G.D.D."/>
        </authorList>
    </citation>
    <scope>NUCLEOTIDE SEQUENCE [LARGE SCALE GENOMIC DNA]</scope>
    <source>
        <strain evidence="2 3">SyEd1</strain>
    </source>
</reference>
<dbReference type="HAMAP" id="MF_01626">
    <property type="entry name" value="ViaA"/>
    <property type="match status" value="1"/>
</dbReference>
<dbReference type="Proteomes" id="UP000825886">
    <property type="component" value="Chromosome"/>
</dbReference>
<accession>A0ABX9ALJ9</accession>
<protein>
    <recommendedName>
        <fullName evidence="1">Regulatory protein ViaA</fullName>
    </recommendedName>
    <alternativeName>
        <fullName evidence="1">VWA interacting with AAA+ ATPase</fullName>
    </alternativeName>
</protein>
<comment type="similarity">
    <text evidence="1">Belongs to the ViaA family.</text>
</comment>
<dbReference type="Pfam" id="PF05762">
    <property type="entry name" value="VWA_CoxE"/>
    <property type="match status" value="1"/>
</dbReference>
<keyword evidence="1" id="KW-0963">Cytoplasm</keyword>
<proteinExistence type="inferred from homology"/>
<dbReference type="EMBL" id="CP081864">
    <property type="protein sequence ID" value="QZN95877.1"/>
    <property type="molecule type" value="Genomic_DNA"/>
</dbReference>